<feature type="non-terminal residue" evidence="2">
    <location>
        <position position="83"/>
    </location>
</feature>
<feature type="transmembrane region" description="Helical" evidence="1">
    <location>
        <begin position="37"/>
        <end position="58"/>
    </location>
</feature>
<evidence type="ECO:0000256" key="1">
    <source>
        <dbReference type="SAM" id="Phobius"/>
    </source>
</evidence>
<evidence type="ECO:0000313" key="3">
    <source>
        <dbReference type="Proteomes" id="UP000257559"/>
    </source>
</evidence>
<dbReference type="KEGG" id="medw:NCTC10132_00032"/>
<reference evidence="3" key="1">
    <citation type="submission" date="2018-06" db="EMBL/GenBank/DDBJ databases">
        <authorList>
            <consortium name="Pathogen Informatics"/>
        </authorList>
    </citation>
    <scope>NUCLEOTIDE SEQUENCE [LARGE SCALE GENOMIC DNA]</scope>
    <source>
        <strain evidence="3">NCTC10132</strain>
    </source>
</reference>
<dbReference type="Proteomes" id="UP000257559">
    <property type="component" value="Chromosome"/>
</dbReference>
<proteinExistence type="predicted"/>
<protein>
    <submittedName>
        <fullName evidence="2">Uncharacterized protein</fullName>
    </submittedName>
</protein>
<organism evidence="2 3">
    <name type="scientific">Mycoplasmopsis edwardii</name>
    <dbReference type="NCBI Taxonomy" id="53558"/>
    <lineage>
        <taxon>Bacteria</taxon>
        <taxon>Bacillati</taxon>
        <taxon>Mycoplasmatota</taxon>
        <taxon>Mycoplasmoidales</taxon>
        <taxon>Metamycoplasmataceae</taxon>
        <taxon>Mycoplasmopsis</taxon>
    </lineage>
</organism>
<keyword evidence="1" id="KW-0812">Transmembrane</keyword>
<dbReference type="AlphaFoldDB" id="A0A3B0PIT9"/>
<gene>
    <name evidence="2" type="ORF">NCTC10132_00032</name>
</gene>
<keyword evidence="3" id="KW-1185">Reference proteome</keyword>
<accession>A0A3B0PIT9</accession>
<evidence type="ECO:0000313" key="2">
    <source>
        <dbReference type="EMBL" id="SYV96702.1"/>
    </source>
</evidence>
<keyword evidence="1" id="KW-0472">Membrane</keyword>
<dbReference type="EMBL" id="LS991951">
    <property type="protein sequence ID" value="SYV96702.1"/>
    <property type="molecule type" value="Genomic_DNA"/>
</dbReference>
<sequence>MKHKTNFRKIPFKTKLRYVFLGKYPLERRYKPKILEYLFMIFSNIILMVLSILVIFLIKSIIRQSTEENFWGNISTELNKYEW</sequence>
<name>A0A3B0PIT9_9BACT</name>
<keyword evidence="1" id="KW-1133">Transmembrane helix</keyword>